<sequence length="94" mass="9474">MGRAKCGLYAGRHIQYGNRVSEDGGNKACDAFALYEASKKLESTVGAGVKSVGGWSEVETKAASTARDESTAATGVSETGLGDEVVVAVSASGS</sequence>
<protein>
    <submittedName>
        <fullName evidence="1">Uncharacterized protein</fullName>
    </submittedName>
</protein>
<organism evidence="1">
    <name type="scientific">Brassica cretica</name>
    <name type="common">Mustard</name>
    <dbReference type="NCBI Taxonomy" id="69181"/>
    <lineage>
        <taxon>Eukaryota</taxon>
        <taxon>Viridiplantae</taxon>
        <taxon>Streptophyta</taxon>
        <taxon>Embryophyta</taxon>
        <taxon>Tracheophyta</taxon>
        <taxon>Spermatophyta</taxon>
        <taxon>Magnoliopsida</taxon>
        <taxon>eudicotyledons</taxon>
        <taxon>Gunneridae</taxon>
        <taxon>Pentapetalae</taxon>
        <taxon>rosids</taxon>
        <taxon>malvids</taxon>
        <taxon>Brassicales</taxon>
        <taxon>Brassicaceae</taxon>
        <taxon>Brassiceae</taxon>
        <taxon>Brassica</taxon>
    </lineage>
</organism>
<dbReference type="AlphaFoldDB" id="A0A8S9K3I0"/>
<proteinExistence type="predicted"/>
<reference evidence="1" key="1">
    <citation type="submission" date="2019-12" db="EMBL/GenBank/DDBJ databases">
        <title>Genome sequencing and annotation of Brassica cretica.</title>
        <authorList>
            <person name="Studholme D.J."/>
            <person name="Sarris P.F."/>
        </authorList>
    </citation>
    <scope>NUCLEOTIDE SEQUENCE</scope>
    <source>
        <strain evidence="1">PFS-102/07</strain>
        <tissue evidence="1">Leaf</tissue>
    </source>
</reference>
<accession>A0A8S9K3I0</accession>
<dbReference type="EMBL" id="QGKY02000190">
    <property type="protein sequence ID" value="KAF2588679.1"/>
    <property type="molecule type" value="Genomic_DNA"/>
</dbReference>
<name>A0A8S9K3I0_BRACR</name>
<gene>
    <name evidence="1" type="ORF">F2Q70_00040234</name>
</gene>
<evidence type="ECO:0000313" key="1">
    <source>
        <dbReference type="EMBL" id="KAF2588679.1"/>
    </source>
</evidence>
<comment type="caution">
    <text evidence="1">The sequence shown here is derived from an EMBL/GenBank/DDBJ whole genome shotgun (WGS) entry which is preliminary data.</text>
</comment>